<comment type="similarity">
    <text evidence="1">Belongs to the phD/YefM antitoxin family.</text>
</comment>
<gene>
    <name evidence="2" type="ORF">UV59_C0017G0036</name>
</gene>
<dbReference type="Proteomes" id="UP000034543">
    <property type="component" value="Unassembled WGS sequence"/>
</dbReference>
<dbReference type="NCBIfam" id="TIGR01552">
    <property type="entry name" value="phd_fam"/>
    <property type="match status" value="1"/>
</dbReference>
<dbReference type="InterPro" id="IPR036165">
    <property type="entry name" value="YefM-like_sf"/>
</dbReference>
<protein>
    <recommendedName>
        <fullName evidence="4">Antitoxin</fullName>
    </recommendedName>
</protein>
<organism evidence="2 3">
    <name type="scientific">Candidatus Gottesmanbacteria bacterium GW2011_GWA1_43_11</name>
    <dbReference type="NCBI Taxonomy" id="1618436"/>
    <lineage>
        <taxon>Bacteria</taxon>
        <taxon>Candidatus Gottesmaniibacteriota</taxon>
    </lineage>
</organism>
<evidence type="ECO:0000313" key="3">
    <source>
        <dbReference type="Proteomes" id="UP000034543"/>
    </source>
</evidence>
<dbReference type="EMBL" id="LCFB01000017">
    <property type="protein sequence ID" value="KKS84583.1"/>
    <property type="molecule type" value="Genomic_DNA"/>
</dbReference>
<proteinExistence type="inferred from homology"/>
<reference evidence="2 3" key="1">
    <citation type="journal article" date="2015" name="Nature">
        <title>rRNA introns, odd ribosomes, and small enigmatic genomes across a large radiation of phyla.</title>
        <authorList>
            <person name="Brown C.T."/>
            <person name="Hug L.A."/>
            <person name="Thomas B.C."/>
            <person name="Sharon I."/>
            <person name="Castelle C.J."/>
            <person name="Singh A."/>
            <person name="Wilkins M.J."/>
            <person name="Williams K.H."/>
            <person name="Banfield J.F."/>
        </authorList>
    </citation>
    <scope>NUCLEOTIDE SEQUENCE [LARGE SCALE GENOMIC DNA]</scope>
</reference>
<accession>A0A0G1FCJ2</accession>
<evidence type="ECO:0008006" key="4">
    <source>
        <dbReference type="Google" id="ProtNLM"/>
    </source>
</evidence>
<dbReference type="AlphaFoldDB" id="A0A0G1FCJ2"/>
<dbReference type="SUPFAM" id="SSF143120">
    <property type="entry name" value="YefM-like"/>
    <property type="match status" value="1"/>
</dbReference>
<evidence type="ECO:0000313" key="2">
    <source>
        <dbReference type="EMBL" id="KKS84583.1"/>
    </source>
</evidence>
<comment type="caution">
    <text evidence="2">The sequence shown here is derived from an EMBL/GenBank/DDBJ whole genome shotgun (WGS) entry which is preliminary data.</text>
</comment>
<name>A0A0G1FCJ2_9BACT</name>
<sequence>MQTTDIQALEARRKFGELLERVYYQNVKFRITRKDKPMAYLVGNEYVQTVNTIIDYIIENEPALSDTLALTLNKEFQEIVKQGTKEIKAGKLIPIETILEDE</sequence>
<evidence type="ECO:0000256" key="1">
    <source>
        <dbReference type="ARBA" id="ARBA00009981"/>
    </source>
</evidence>
<dbReference type="STRING" id="1618436.UV59_C0017G0036"/>